<reference evidence="4" key="2">
    <citation type="submission" date="2019-09" db="UniProtKB">
        <authorList>
            <consortium name="WormBaseParasite"/>
        </authorList>
    </citation>
    <scope>IDENTIFICATION</scope>
</reference>
<accession>A0A3P8E256</accession>
<evidence type="ECO:0000313" key="4">
    <source>
        <dbReference type="WBParaSite" id="HPBE_0002371101-mRNA-1"/>
    </source>
</evidence>
<protein>
    <submittedName>
        <fullName evidence="4">Bravo_FIGEY domain-containing protein</fullName>
    </submittedName>
</protein>
<dbReference type="AlphaFoldDB" id="A0A183GLZ1"/>
<feature type="compositionally biased region" description="Basic and acidic residues" evidence="1">
    <location>
        <begin position="61"/>
        <end position="74"/>
    </location>
</feature>
<organism evidence="3 4">
    <name type="scientific">Heligmosomoides polygyrus</name>
    <name type="common">Parasitic roundworm</name>
    <dbReference type="NCBI Taxonomy" id="6339"/>
    <lineage>
        <taxon>Eukaryota</taxon>
        <taxon>Metazoa</taxon>
        <taxon>Ecdysozoa</taxon>
        <taxon>Nematoda</taxon>
        <taxon>Chromadorea</taxon>
        <taxon>Rhabditida</taxon>
        <taxon>Rhabditina</taxon>
        <taxon>Rhabditomorpha</taxon>
        <taxon>Strongyloidea</taxon>
        <taxon>Heligmosomidae</taxon>
        <taxon>Heligmosomoides</taxon>
    </lineage>
</organism>
<reference evidence="2 3" key="1">
    <citation type="submission" date="2018-11" db="EMBL/GenBank/DDBJ databases">
        <authorList>
            <consortium name="Pathogen Informatics"/>
        </authorList>
    </citation>
    <scope>NUCLEOTIDE SEQUENCE [LARGE SCALE GENOMIC DNA]</scope>
</reference>
<dbReference type="EMBL" id="UZAH01035384">
    <property type="protein sequence ID" value="VDP40488.1"/>
    <property type="molecule type" value="Genomic_DNA"/>
</dbReference>
<evidence type="ECO:0000313" key="2">
    <source>
        <dbReference type="EMBL" id="VDP40488.1"/>
    </source>
</evidence>
<feature type="region of interest" description="Disordered" evidence="1">
    <location>
        <begin position="61"/>
        <end position="108"/>
    </location>
</feature>
<name>A0A183GLZ1_HELPZ</name>
<gene>
    <name evidence="2" type="ORF">HPBE_LOCUS23710</name>
</gene>
<evidence type="ECO:0000313" key="3">
    <source>
        <dbReference type="Proteomes" id="UP000050761"/>
    </source>
</evidence>
<sequence length="108" mass="12596">MEWDGKEDEWCVSSSFHHYGRFFRLPRAALPRKCRNALALIIRPSKRPPGDEVYNLAELHPGEDETMDDTRDAYISEEDYVYPPGHQPPSQKGNQPPPANYPFREMYD</sequence>
<proteinExistence type="predicted"/>
<keyword evidence="3" id="KW-1185">Reference proteome</keyword>
<dbReference type="WBParaSite" id="HPBE_0002371101-mRNA-1">
    <property type="protein sequence ID" value="HPBE_0002371101-mRNA-1"/>
    <property type="gene ID" value="HPBE_0002371101"/>
</dbReference>
<dbReference type="Proteomes" id="UP000050761">
    <property type="component" value="Unassembled WGS sequence"/>
</dbReference>
<evidence type="ECO:0000256" key="1">
    <source>
        <dbReference type="SAM" id="MobiDB-lite"/>
    </source>
</evidence>
<accession>A0A183GLZ1</accession>